<protein>
    <submittedName>
        <fullName evidence="3">Uncharacterized protein</fullName>
    </submittedName>
</protein>
<organism evidence="3 4">
    <name type="scientific">Turneriella parva (strain ATCC BAA-1111 / DSM 21527 / NCTC 11395 / H)</name>
    <name type="common">Leptospira parva</name>
    <dbReference type="NCBI Taxonomy" id="869212"/>
    <lineage>
        <taxon>Bacteria</taxon>
        <taxon>Pseudomonadati</taxon>
        <taxon>Spirochaetota</taxon>
        <taxon>Spirochaetia</taxon>
        <taxon>Leptospirales</taxon>
        <taxon>Leptospiraceae</taxon>
        <taxon>Turneriella</taxon>
    </lineage>
</organism>
<evidence type="ECO:0000313" key="4">
    <source>
        <dbReference type="Proteomes" id="UP000006048"/>
    </source>
</evidence>
<dbReference type="KEGG" id="tpx:Turpa_3638"/>
<name>I4BAG5_TURPD</name>
<gene>
    <name evidence="3" type="ordered locus">Turpa_3638</name>
</gene>
<dbReference type="AlphaFoldDB" id="I4BAG5"/>
<sequence length="324" mass="37644">MRKITTFVFLLALGSAWAENVAEKAKYKRAEALEQIVYLDVPLRNFGSEKPELVKDYDAAKQKYSVALSFFFEDNFVESYKLFLEVQNSLEKLYEQMSLFYIDRTNTVLQQAVKEATEIEIRYNRKAPFATQTIGDKREAGVRIGADKKPVALEKRLYDPQEIHYLYDKKAMIDNIDYGFMQLGQAKVARQKAMDLEKWLEKGKPMPPTMKKSRIDSYKAAINMCRQAKVNGIMVMQLNRIYDNYELQTKFKDNYFMKEKRLDPVFDFAIPDTYKKDANDSRNSIHDREDRIKIKGEDPAKLAQEERKATKSAEAAPANSNKPK</sequence>
<keyword evidence="2" id="KW-0732">Signal</keyword>
<feature type="region of interest" description="Disordered" evidence="1">
    <location>
        <begin position="277"/>
        <end position="324"/>
    </location>
</feature>
<reference evidence="3 4" key="1">
    <citation type="submission" date="2012-06" db="EMBL/GenBank/DDBJ databases">
        <title>The complete chromosome of genome of Turneriella parva DSM 21527.</title>
        <authorList>
            <consortium name="US DOE Joint Genome Institute (JGI-PGF)"/>
            <person name="Lucas S."/>
            <person name="Han J."/>
            <person name="Lapidus A."/>
            <person name="Bruce D."/>
            <person name="Goodwin L."/>
            <person name="Pitluck S."/>
            <person name="Peters L."/>
            <person name="Kyrpides N."/>
            <person name="Mavromatis K."/>
            <person name="Ivanova N."/>
            <person name="Mikhailova N."/>
            <person name="Chertkov O."/>
            <person name="Detter J.C."/>
            <person name="Tapia R."/>
            <person name="Han C."/>
            <person name="Land M."/>
            <person name="Hauser L."/>
            <person name="Markowitz V."/>
            <person name="Cheng J.-F."/>
            <person name="Hugenholtz P."/>
            <person name="Woyke T."/>
            <person name="Wu D."/>
            <person name="Gronow S."/>
            <person name="Wellnitz S."/>
            <person name="Brambilla E."/>
            <person name="Klenk H.-P."/>
            <person name="Eisen J.A."/>
        </authorList>
    </citation>
    <scope>NUCLEOTIDE SEQUENCE [LARGE SCALE GENOMIC DNA]</scope>
    <source>
        <strain evidence="4">ATCC BAA-1111 / DSM 21527 / NCTC 11395 / H</strain>
    </source>
</reference>
<dbReference type="Proteomes" id="UP000006048">
    <property type="component" value="Chromosome"/>
</dbReference>
<dbReference type="STRING" id="869212.Turpa_3638"/>
<dbReference type="EMBL" id="CP002959">
    <property type="protein sequence ID" value="AFM14272.1"/>
    <property type="molecule type" value="Genomic_DNA"/>
</dbReference>
<dbReference type="OrthoDB" id="315925at2"/>
<proteinExistence type="predicted"/>
<feature type="compositionally biased region" description="Basic and acidic residues" evidence="1">
    <location>
        <begin position="277"/>
        <end position="311"/>
    </location>
</feature>
<dbReference type="RefSeq" id="WP_014804749.1">
    <property type="nucleotide sequence ID" value="NC_018020.1"/>
</dbReference>
<accession>I4BAG5</accession>
<evidence type="ECO:0000313" key="3">
    <source>
        <dbReference type="EMBL" id="AFM14272.1"/>
    </source>
</evidence>
<evidence type="ECO:0000256" key="1">
    <source>
        <dbReference type="SAM" id="MobiDB-lite"/>
    </source>
</evidence>
<feature type="chain" id="PRO_5003686663" evidence="2">
    <location>
        <begin position="19"/>
        <end position="324"/>
    </location>
</feature>
<keyword evidence="4" id="KW-1185">Reference proteome</keyword>
<feature type="signal peptide" evidence="2">
    <location>
        <begin position="1"/>
        <end position="18"/>
    </location>
</feature>
<evidence type="ECO:0000256" key="2">
    <source>
        <dbReference type="SAM" id="SignalP"/>
    </source>
</evidence>
<dbReference type="HOGENOM" id="CLU_753969_0_0_12"/>